<dbReference type="SMART" id="SM00365">
    <property type="entry name" value="LRR_SD22"/>
    <property type="match status" value="9"/>
</dbReference>
<reference evidence="13 14" key="1">
    <citation type="submission" date="2024-11" db="EMBL/GenBank/DDBJ databases">
        <title>A near-complete genome assembly of Cinchona calisaya.</title>
        <authorList>
            <person name="Lian D.C."/>
            <person name="Zhao X.W."/>
            <person name="Wei L."/>
        </authorList>
    </citation>
    <scope>NUCLEOTIDE SEQUENCE [LARGE SCALE GENOMIC DNA]</scope>
    <source>
        <tissue evidence="13">Nenye</tissue>
    </source>
</reference>
<keyword evidence="8 11" id="KW-1133">Transmembrane helix</keyword>
<dbReference type="SMART" id="SM00369">
    <property type="entry name" value="LRR_TYP"/>
    <property type="match status" value="12"/>
</dbReference>
<dbReference type="Gene3D" id="3.80.10.10">
    <property type="entry name" value="Ribonuclease Inhibitor"/>
    <property type="match status" value="5"/>
</dbReference>
<evidence type="ECO:0000256" key="9">
    <source>
        <dbReference type="ARBA" id="ARBA00023136"/>
    </source>
</evidence>
<organism evidence="13 14">
    <name type="scientific">Cinchona calisaya</name>
    <dbReference type="NCBI Taxonomy" id="153742"/>
    <lineage>
        <taxon>Eukaryota</taxon>
        <taxon>Viridiplantae</taxon>
        <taxon>Streptophyta</taxon>
        <taxon>Embryophyta</taxon>
        <taxon>Tracheophyta</taxon>
        <taxon>Spermatophyta</taxon>
        <taxon>Magnoliopsida</taxon>
        <taxon>eudicotyledons</taxon>
        <taxon>Gunneridae</taxon>
        <taxon>Pentapetalae</taxon>
        <taxon>asterids</taxon>
        <taxon>lamiids</taxon>
        <taxon>Gentianales</taxon>
        <taxon>Rubiaceae</taxon>
        <taxon>Cinchonoideae</taxon>
        <taxon>Cinchoneae</taxon>
        <taxon>Cinchona</taxon>
    </lineage>
</organism>
<dbReference type="AlphaFoldDB" id="A0ABD3AT14"/>
<keyword evidence="10" id="KW-0325">Glycoprotein</keyword>
<keyword evidence="6" id="KW-0732">Signal</keyword>
<keyword evidence="7" id="KW-0677">Repeat</keyword>
<keyword evidence="4" id="KW-0433">Leucine-rich repeat</keyword>
<evidence type="ECO:0000256" key="1">
    <source>
        <dbReference type="ARBA" id="ARBA00004251"/>
    </source>
</evidence>
<dbReference type="InterPro" id="IPR032675">
    <property type="entry name" value="LRR_dom_sf"/>
</dbReference>
<dbReference type="EMBL" id="JBJUIK010000002">
    <property type="protein sequence ID" value="KAL3534326.1"/>
    <property type="molecule type" value="Genomic_DNA"/>
</dbReference>
<evidence type="ECO:0000256" key="3">
    <source>
        <dbReference type="ARBA" id="ARBA00022475"/>
    </source>
</evidence>
<dbReference type="InterPro" id="IPR046956">
    <property type="entry name" value="RLP23-like"/>
</dbReference>
<dbReference type="InterPro" id="IPR003591">
    <property type="entry name" value="Leu-rich_rpt_typical-subtyp"/>
</dbReference>
<evidence type="ECO:0000256" key="2">
    <source>
        <dbReference type="ARBA" id="ARBA00009592"/>
    </source>
</evidence>
<dbReference type="FunFam" id="3.80.10.10:FF:000095">
    <property type="entry name" value="LRR receptor-like serine/threonine-protein kinase GSO1"/>
    <property type="match status" value="2"/>
</dbReference>
<evidence type="ECO:0000256" key="10">
    <source>
        <dbReference type="ARBA" id="ARBA00023180"/>
    </source>
</evidence>
<feature type="transmembrane region" description="Helical" evidence="11">
    <location>
        <begin position="1010"/>
        <end position="1032"/>
    </location>
</feature>
<dbReference type="GO" id="GO:0005886">
    <property type="term" value="C:plasma membrane"/>
    <property type="evidence" value="ECO:0007669"/>
    <property type="project" value="UniProtKB-SubCell"/>
</dbReference>
<comment type="caution">
    <text evidence="13">The sequence shown here is derived from an EMBL/GenBank/DDBJ whole genome shotgun (WGS) entry which is preliminary data.</text>
</comment>
<evidence type="ECO:0000259" key="12">
    <source>
        <dbReference type="Pfam" id="PF08263"/>
    </source>
</evidence>
<evidence type="ECO:0000313" key="14">
    <source>
        <dbReference type="Proteomes" id="UP001630127"/>
    </source>
</evidence>
<keyword evidence="3" id="KW-1003">Cell membrane</keyword>
<dbReference type="FunFam" id="3.80.10.10:FF:000041">
    <property type="entry name" value="LRR receptor-like serine/threonine-protein kinase ERECTA"/>
    <property type="match status" value="1"/>
</dbReference>
<name>A0ABD3AT14_9GENT</name>
<sequence length="1052" mass="117982">MHVEQLFCRHHSKSLFDTFFFTSVSRTMNFFLIIIVVLLNCCYGSNEAAGACIEYEKQALLTFKQDLITDLSNRLSSWTANDADCCKWEGVVCDNVTNHVTELRLQQITFEFTTSRLKLNPSLLNLKRLRFLDLSQNYFGGIPIPSFIGSLKSLEYLNLSYAGFFGSIPPQLGNLSNLHTLSVGEVEENNNLHWLTGLSYLELLDMTDVDLSTASSWPQVINTLPSLTELHLANCHLDRISPLREINFSSLRVLDLSFNHISSLPRWIFGISTLVSLDLLGNLVKVPWPEGPWNLTSLNHLDLSKNYLNGSLPRELLHLHNLVSLDLSGNEIEDLNPNAVSNLTNLQNLDMSDNNIHSIIPNWLYSCKSMTSLNLARNWLQGVILKDIANLSSIVVLDLTANQLTGRIPNKIGNPCNIKFLSMSDNKLEGPVSDLIDGLSGECFSYAIEILYLANNQLSGQLTDKIGQFENLKQLDLGSNFISGPIPSNIGVLSYLISLLLRDNKLNGTLPQSIGQLSKLEEFDISRNSMEGIVTQSHLENLTNLRYMKAPENSLTLEVDQNWVSRAKFLYLDLSSWKLGPQFPTWLRLQKEIYYLDLSFTGISGAIPSWFWNLGKEFNYLDLSHNQLRGDLSNICCIDKVYLSSNQFSGQLPNTTAYRVFTLDLSNNSFSGSLSHFLCDGVDKRRGIDVLDLGKNLLSGEIPDCWMNWPSLNVINLANNNLSGRIPRSIGYSKNLLSLHLSNNNLSGELPSSMNCTELITIDVANNKLVGKLPTWLGLNLSKLRILILRSNAFRGELSQELCNLTSLRILDVGSNHFQGVIPSCFENFTSMATMENVSLRYDEVTYYYNGYEESQQLATKGNEYDYGSNIQFVSSIDLSNNNFSGKIPDELTNLLGLKYLNLSGNQLKGMIPRNIGQMKQLESLDLSRNHLSGSIPSGISQLSFLSFFNLSYNNLSGEIPLSTQIQSFDASCFVGNQLCGRPLTENCSSSTNGVTTIITEESDEGGVNWLYIFMGSGFVVGFWGVCFTLILKKTWRYAYFRFVDEIYSRFV</sequence>
<dbReference type="PANTHER" id="PTHR48063:SF98">
    <property type="entry name" value="LRR RECEPTOR-LIKE SERINE_THREONINE-PROTEIN KINASE FLS2"/>
    <property type="match status" value="1"/>
</dbReference>
<dbReference type="GO" id="GO:0006952">
    <property type="term" value="P:defense response"/>
    <property type="evidence" value="ECO:0007669"/>
    <property type="project" value="UniProtKB-ARBA"/>
</dbReference>
<dbReference type="InterPro" id="IPR013210">
    <property type="entry name" value="LRR_N_plant-typ"/>
</dbReference>
<evidence type="ECO:0000256" key="4">
    <source>
        <dbReference type="ARBA" id="ARBA00022614"/>
    </source>
</evidence>
<comment type="similarity">
    <text evidence="2">Belongs to the RLP family.</text>
</comment>
<dbReference type="PROSITE" id="PS51450">
    <property type="entry name" value="LRR"/>
    <property type="match status" value="4"/>
</dbReference>
<evidence type="ECO:0000313" key="13">
    <source>
        <dbReference type="EMBL" id="KAL3534326.1"/>
    </source>
</evidence>
<dbReference type="Pfam" id="PF00560">
    <property type="entry name" value="LRR_1"/>
    <property type="match status" value="12"/>
</dbReference>
<evidence type="ECO:0000256" key="5">
    <source>
        <dbReference type="ARBA" id="ARBA00022692"/>
    </source>
</evidence>
<protein>
    <recommendedName>
        <fullName evidence="12">Leucine-rich repeat-containing N-terminal plant-type domain-containing protein</fullName>
    </recommendedName>
</protein>
<dbReference type="Pfam" id="PF13855">
    <property type="entry name" value="LRR_8"/>
    <property type="match status" value="2"/>
</dbReference>
<dbReference type="FunFam" id="3.80.10.10:FF:000111">
    <property type="entry name" value="LRR receptor-like serine/threonine-protein kinase ERECTA"/>
    <property type="match status" value="1"/>
</dbReference>
<accession>A0ABD3AT14</accession>
<evidence type="ECO:0000256" key="6">
    <source>
        <dbReference type="ARBA" id="ARBA00022729"/>
    </source>
</evidence>
<dbReference type="SUPFAM" id="SSF52058">
    <property type="entry name" value="L domain-like"/>
    <property type="match status" value="3"/>
</dbReference>
<dbReference type="InterPro" id="IPR001611">
    <property type="entry name" value="Leu-rich_rpt"/>
</dbReference>
<gene>
    <name evidence="13" type="ORF">ACH5RR_002787</name>
</gene>
<keyword evidence="9 11" id="KW-0472">Membrane</keyword>
<evidence type="ECO:0000256" key="8">
    <source>
        <dbReference type="ARBA" id="ARBA00022989"/>
    </source>
</evidence>
<proteinExistence type="inferred from homology"/>
<comment type="subcellular location">
    <subcellularLocation>
        <location evidence="1">Cell membrane</location>
        <topology evidence="1">Single-pass type I membrane protein</topology>
    </subcellularLocation>
</comment>
<dbReference type="GO" id="GO:0051707">
    <property type="term" value="P:response to other organism"/>
    <property type="evidence" value="ECO:0007669"/>
    <property type="project" value="UniProtKB-ARBA"/>
</dbReference>
<keyword evidence="5 11" id="KW-0812">Transmembrane</keyword>
<evidence type="ECO:0000256" key="11">
    <source>
        <dbReference type="SAM" id="Phobius"/>
    </source>
</evidence>
<evidence type="ECO:0000256" key="7">
    <source>
        <dbReference type="ARBA" id="ARBA00022737"/>
    </source>
</evidence>
<feature type="domain" description="Leucine-rich repeat-containing N-terminal plant-type" evidence="12">
    <location>
        <begin position="55"/>
        <end position="94"/>
    </location>
</feature>
<dbReference type="Proteomes" id="UP001630127">
    <property type="component" value="Unassembled WGS sequence"/>
</dbReference>
<dbReference type="PANTHER" id="PTHR48063">
    <property type="entry name" value="LRR RECEPTOR-LIKE KINASE"/>
    <property type="match status" value="1"/>
</dbReference>
<dbReference type="Pfam" id="PF08263">
    <property type="entry name" value="LRRNT_2"/>
    <property type="match status" value="1"/>
</dbReference>
<keyword evidence="14" id="KW-1185">Reference proteome</keyword>